<dbReference type="PANTHER" id="PTHR31579:SF42">
    <property type="entry name" value="DUF506 FAMILY PROTEIN (DUF506)"/>
    <property type="match status" value="1"/>
</dbReference>
<name>A0A5J5A4K4_9ASTE</name>
<dbReference type="PANTHER" id="PTHR31579">
    <property type="entry name" value="OS03G0796600 PROTEIN"/>
    <property type="match status" value="1"/>
</dbReference>
<accession>A0A5J5A4K4</accession>
<proteinExistence type="predicted"/>
<dbReference type="Pfam" id="PF04720">
    <property type="entry name" value="PDDEXK_6"/>
    <property type="match status" value="1"/>
</dbReference>
<evidence type="ECO:0008006" key="4">
    <source>
        <dbReference type="Google" id="ProtNLM"/>
    </source>
</evidence>
<dbReference type="NCBIfam" id="TIGR01615">
    <property type="entry name" value="A_thal_3542"/>
    <property type="match status" value="1"/>
</dbReference>
<dbReference type="EMBL" id="CM018047">
    <property type="protein sequence ID" value="KAA8524772.1"/>
    <property type="molecule type" value="Genomic_DNA"/>
</dbReference>
<evidence type="ECO:0000313" key="3">
    <source>
        <dbReference type="Proteomes" id="UP000325577"/>
    </source>
</evidence>
<dbReference type="AlphaFoldDB" id="A0A5J5A4K4"/>
<reference evidence="2 3" key="1">
    <citation type="submission" date="2019-09" db="EMBL/GenBank/DDBJ databases">
        <title>A chromosome-level genome assembly of the Chinese tupelo Nyssa sinensis.</title>
        <authorList>
            <person name="Yang X."/>
            <person name="Kang M."/>
            <person name="Yang Y."/>
            <person name="Xiong H."/>
            <person name="Wang M."/>
            <person name="Zhang Z."/>
            <person name="Wang Z."/>
            <person name="Wu H."/>
            <person name="Ma T."/>
            <person name="Liu J."/>
            <person name="Xi Z."/>
        </authorList>
    </citation>
    <scope>NUCLEOTIDE SEQUENCE [LARGE SCALE GENOMIC DNA]</scope>
    <source>
        <strain evidence="2">J267</strain>
        <tissue evidence="2">Leaf</tissue>
    </source>
</reference>
<sequence length="279" mass="31374">MAKIPVRCKRVTAAFDEIARARLCESSGSEHSAADNSEELSELLDSFFETDDRVEDEEEKKKREEEKSCSESESYCTELETKEALISLTGGGEDGRMKQMICAETELACRSMGSGSSEGFKRRVMSWLRQRGFDAGLCKSRWEKSTRHPAGEYEYIDIIIAGTRYIVELSPANEFTVARPTNHYTSLLEALSPVLICKEDELKQVLRLICAAMRESLKKRELHVPPWRRNEYMQAKCPCRSLVGFEASPAIHSRCRGEVARKAGLHVGNLNAALSGMHL</sequence>
<dbReference type="OrthoDB" id="548115at2759"/>
<dbReference type="InterPro" id="IPR006502">
    <property type="entry name" value="PDDEXK-like"/>
</dbReference>
<evidence type="ECO:0000256" key="1">
    <source>
        <dbReference type="SAM" id="MobiDB-lite"/>
    </source>
</evidence>
<evidence type="ECO:0000313" key="2">
    <source>
        <dbReference type="EMBL" id="KAA8524772.1"/>
    </source>
</evidence>
<feature type="region of interest" description="Disordered" evidence="1">
    <location>
        <begin position="48"/>
        <end position="67"/>
    </location>
</feature>
<organism evidence="2 3">
    <name type="scientific">Nyssa sinensis</name>
    <dbReference type="NCBI Taxonomy" id="561372"/>
    <lineage>
        <taxon>Eukaryota</taxon>
        <taxon>Viridiplantae</taxon>
        <taxon>Streptophyta</taxon>
        <taxon>Embryophyta</taxon>
        <taxon>Tracheophyta</taxon>
        <taxon>Spermatophyta</taxon>
        <taxon>Magnoliopsida</taxon>
        <taxon>eudicotyledons</taxon>
        <taxon>Gunneridae</taxon>
        <taxon>Pentapetalae</taxon>
        <taxon>asterids</taxon>
        <taxon>Cornales</taxon>
        <taxon>Nyssaceae</taxon>
        <taxon>Nyssa</taxon>
    </lineage>
</organism>
<dbReference type="Proteomes" id="UP000325577">
    <property type="component" value="Linkage Group LG4"/>
</dbReference>
<gene>
    <name evidence="2" type="ORF">F0562_011195</name>
</gene>
<protein>
    <recommendedName>
        <fullName evidence="4">DUF506 domain-containing protein</fullName>
    </recommendedName>
</protein>
<feature type="compositionally biased region" description="Acidic residues" evidence="1">
    <location>
        <begin position="48"/>
        <end position="58"/>
    </location>
</feature>
<keyword evidence="3" id="KW-1185">Reference proteome</keyword>